<dbReference type="EMBL" id="JAJSOF020000019">
    <property type="protein sequence ID" value="KAJ4438744.1"/>
    <property type="molecule type" value="Genomic_DNA"/>
</dbReference>
<proteinExistence type="predicted"/>
<sequence length="369" mass="42570">MLLELNDSYRQNGMKINANKTKTRVIGREKEKVNVRIRNETVEQVGSFKYLGCTISNNMSCYQEVKNYIKVNVDICFSEKINTFASAHISHFTSIGTINNKSTAYTNTINNINTTTNANRNGNSNTTINTTIITNTAPQHFQYHCRHHCDNYFYRAFAYGTNLTGILASPFKFLLMLLRIVNADKDAAAWQQHTSTAAECAETQIYLDKINNFSAFQLLRNFIYTHFMIDNKPLNTLLYADDVIILANTEDNLQMAIHRLYQKVKEYNLEISIHKTKTMAFIGKNSRRTKIIINNSGVEQVNAFTYLDCNLSYIHSRDIDNKLAKFQQLSRTIRNTLFKKVRQDTILKFYKTMVIPTLLYGSETWTLNN</sequence>
<comment type="caution">
    <text evidence="2">The sequence shown here is derived from an EMBL/GenBank/DDBJ whole genome shotgun (WGS) entry which is preliminary data.</text>
</comment>
<gene>
    <name evidence="2" type="ORF">ANN_14695</name>
</gene>
<protein>
    <recommendedName>
        <fullName evidence="1">Reverse transcriptase domain-containing protein</fullName>
    </recommendedName>
</protein>
<dbReference type="PANTHER" id="PTHR47027:SF20">
    <property type="entry name" value="REVERSE TRANSCRIPTASE-LIKE PROTEIN WITH RNA-DIRECTED DNA POLYMERASE DOMAIN"/>
    <property type="match status" value="1"/>
</dbReference>
<feature type="domain" description="Reverse transcriptase" evidence="1">
    <location>
        <begin position="231"/>
        <end position="306"/>
    </location>
</feature>
<organism evidence="2 3">
    <name type="scientific">Periplaneta americana</name>
    <name type="common">American cockroach</name>
    <name type="synonym">Blatta americana</name>
    <dbReference type="NCBI Taxonomy" id="6978"/>
    <lineage>
        <taxon>Eukaryota</taxon>
        <taxon>Metazoa</taxon>
        <taxon>Ecdysozoa</taxon>
        <taxon>Arthropoda</taxon>
        <taxon>Hexapoda</taxon>
        <taxon>Insecta</taxon>
        <taxon>Pterygota</taxon>
        <taxon>Neoptera</taxon>
        <taxon>Polyneoptera</taxon>
        <taxon>Dictyoptera</taxon>
        <taxon>Blattodea</taxon>
        <taxon>Blattoidea</taxon>
        <taxon>Blattidae</taxon>
        <taxon>Blattinae</taxon>
        <taxon>Periplaneta</taxon>
    </lineage>
</organism>
<dbReference type="InterPro" id="IPR000477">
    <property type="entry name" value="RT_dom"/>
</dbReference>
<dbReference type="Proteomes" id="UP001148838">
    <property type="component" value="Unassembled WGS sequence"/>
</dbReference>
<accession>A0ABQ8SX15</accession>
<evidence type="ECO:0000259" key="1">
    <source>
        <dbReference type="Pfam" id="PF00078"/>
    </source>
</evidence>
<dbReference type="PANTHER" id="PTHR47027">
    <property type="entry name" value="REVERSE TRANSCRIPTASE DOMAIN-CONTAINING PROTEIN"/>
    <property type="match status" value="1"/>
</dbReference>
<dbReference type="InterPro" id="IPR043128">
    <property type="entry name" value="Rev_trsase/Diguanyl_cyclase"/>
</dbReference>
<reference evidence="2 3" key="1">
    <citation type="journal article" date="2022" name="Allergy">
        <title>Genome assembly and annotation of Periplaneta americana reveal a comprehensive cockroach allergen profile.</title>
        <authorList>
            <person name="Wang L."/>
            <person name="Xiong Q."/>
            <person name="Saelim N."/>
            <person name="Wang L."/>
            <person name="Nong W."/>
            <person name="Wan A.T."/>
            <person name="Shi M."/>
            <person name="Liu X."/>
            <person name="Cao Q."/>
            <person name="Hui J.H.L."/>
            <person name="Sookrung N."/>
            <person name="Leung T.F."/>
            <person name="Tungtrongchitr A."/>
            <person name="Tsui S.K.W."/>
        </authorList>
    </citation>
    <scope>NUCLEOTIDE SEQUENCE [LARGE SCALE GENOMIC DNA]</scope>
    <source>
        <strain evidence="2">PWHHKU_190912</strain>
    </source>
</reference>
<dbReference type="SUPFAM" id="SSF56672">
    <property type="entry name" value="DNA/RNA polymerases"/>
    <property type="match status" value="1"/>
</dbReference>
<name>A0ABQ8SX15_PERAM</name>
<evidence type="ECO:0000313" key="3">
    <source>
        <dbReference type="Proteomes" id="UP001148838"/>
    </source>
</evidence>
<evidence type="ECO:0000313" key="2">
    <source>
        <dbReference type="EMBL" id="KAJ4438744.1"/>
    </source>
</evidence>
<dbReference type="InterPro" id="IPR043502">
    <property type="entry name" value="DNA/RNA_pol_sf"/>
</dbReference>
<dbReference type="Gene3D" id="3.30.70.270">
    <property type="match status" value="1"/>
</dbReference>
<dbReference type="Pfam" id="PF00078">
    <property type="entry name" value="RVT_1"/>
    <property type="match status" value="1"/>
</dbReference>
<keyword evidence="3" id="KW-1185">Reference proteome</keyword>